<organism evidence="1 2">
    <name type="scientific">Ricinus communis</name>
    <name type="common">Castor bean</name>
    <dbReference type="NCBI Taxonomy" id="3988"/>
    <lineage>
        <taxon>Eukaryota</taxon>
        <taxon>Viridiplantae</taxon>
        <taxon>Streptophyta</taxon>
        <taxon>Embryophyta</taxon>
        <taxon>Tracheophyta</taxon>
        <taxon>Spermatophyta</taxon>
        <taxon>Magnoliopsida</taxon>
        <taxon>eudicotyledons</taxon>
        <taxon>Gunneridae</taxon>
        <taxon>Pentapetalae</taxon>
        <taxon>rosids</taxon>
        <taxon>fabids</taxon>
        <taxon>Malpighiales</taxon>
        <taxon>Euphorbiaceae</taxon>
        <taxon>Acalyphoideae</taxon>
        <taxon>Acalypheae</taxon>
        <taxon>Ricinus</taxon>
    </lineage>
</organism>
<keyword evidence="2" id="KW-1185">Reference proteome</keyword>
<proteinExistence type="predicted"/>
<name>B9SP40_RICCO</name>
<dbReference type="InParanoid" id="B9SP40"/>
<dbReference type="AlphaFoldDB" id="B9SP40"/>
<dbReference type="EMBL" id="EQ974060">
    <property type="protein sequence ID" value="EEF34620.1"/>
    <property type="molecule type" value="Genomic_DNA"/>
</dbReference>
<evidence type="ECO:0000313" key="1">
    <source>
        <dbReference type="EMBL" id="EEF34620.1"/>
    </source>
</evidence>
<dbReference type="Proteomes" id="UP000008311">
    <property type="component" value="Unassembled WGS sequence"/>
</dbReference>
<protein>
    <submittedName>
        <fullName evidence="1">Uncharacterized protein</fullName>
    </submittedName>
</protein>
<sequence>MMYDPDRNLLCEGDDEVMQYDNEVNEVEHKTKDADARQEEKIRNSIATIMWQDMCLDRRILI</sequence>
<reference evidence="2" key="1">
    <citation type="journal article" date="2010" name="Nat. Biotechnol.">
        <title>Draft genome sequence of the oilseed species Ricinus communis.</title>
        <authorList>
            <person name="Chan A.P."/>
            <person name="Crabtree J."/>
            <person name="Zhao Q."/>
            <person name="Lorenzi H."/>
            <person name="Orvis J."/>
            <person name="Puiu D."/>
            <person name="Melake-Berhan A."/>
            <person name="Jones K.M."/>
            <person name="Redman J."/>
            <person name="Chen G."/>
            <person name="Cahoon E.B."/>
            <person name="Gedil M."/>
            <person name="Stanke M."/>
            <person name="Haas B.J."/>
            <person name="Wortman J.R."/>
            <person name="Fraser-Liggett C.M."/>
            <person name="Ravel J."/>
            <person name="Rabinowicz P.D."/>
        </authorList>
    </citation>
    <scope>NUCLEOTIDE SEQUENCE [LARGE SCALE GENOMIC DNA]</scope>
    <source>
        <strain evidence="2">cv. Hale</strain>
    </source>
</reference>
<evidence type="ECO:0000313" key="2">
    <source>
        <dbReference type="Proteomes" id="UP000008311"/>
    </source>
</evidence>
<accession>B9SP40</accession>
<gene>
    <name evidence="1" type="ORF">RCOM_0617360</name>
</gene>